<dbReference type="InterPro" id="IPR006895">
    <property type="entry name" value="Znf_Sec23_Sec24"/>
</dbReference>
<evidence type="ECO:0000256" key="3">
    <source>
        <dbReference type="ARBA" id="ARBA00021212"/>
    </source>
</evidence>
<dbReference type="InterPro" id="IPR006900">
    <property type="entry name" value="Sec23/24_helical_dom"/>
</dbReference>
<keyword evidence="4 14" id="KW-0813">Transport</keyword>
<feature type="domain" description="Sec23/Sec24 beta-sandwich" evidence="19">
    <location>
        <begin position="361"/>
        <end position="464"/>
    </location>
</feature>
<name>A0A6B2KYB8_9EUKA</name>
<protein>
    <recommendedName>
        <fullName evidence="3 14">Protein transport protein SEC23</fullName>
    </recommendedName>
</protein>
<evidence type="ECO:0000256" key="11">
    <source>
        <dbReference type="ARBA" id="ARBA00023136"/>
    </source>
</evidence>
<evidence type="ECO:0000256" key="8">
    <source>
        <dbReference type="ARBA" id="ARBA00022892"/>
    </source>
</evidence>
<evidence type="ECO:0000256" key="10">
    <source>
        <dbReference type="ARBA" id="ARBA00023034"/>
    </source>
</evidence>
<evidence type="ECO:0000256" key="6">
    <source>
        <dbReference type="ARBA" id="ARBA00022824"/>
    </source>
</evidence>
<keyword evidence="9 14" id="KW-0653">Protein transport</keyword>
<dbReference type="SUPFAM" id="SSF82919">
    <property type="entry name" value="Zn-finger domain of Sec23/24"/>
    <property type="match status" value="1"/>
</dbReference>
<dbReference type="PANTHER" id="PTHR11141">
    <property type="entry name" value="PROTEIN TRANSPORT PROTEIN SEC23"/>
    <property type="match status" value="1"/>
</dbReference>
<dbReference type="GO" id="GO:0070971">
    <property type="term" value="C:endoplasmic reticulum exit site"/>
    <property type="evidence" value="ECO:0007669"/>
    <property type="project" value="TreeGrafter"/>
</dbReference>
<comment type="function">
    <text evidence="13 14">Component of the coat protein complex II (COPII) which promotes the formation of transport vesicles from the endoplasmic reticulum (ER). The coat has two main functions, the physical deformation of the endoplasmic reticulum membrane into vesicles and the selection of cargo molecules.</text>
</comment>
<dbReference type="GO" id="GO:0030127">
    <property type="term" value="C:COPII vesicle coat"/>
    <property type="evidence" value="ECO:0007669"/>
    <property type="project" value="InterPro"/>
</dbReference>
<dbReference type="Gene3D" id="2.60.40.1670">
    <property type="entry name" value="beta-sandwich domain of Sec23/24"/>
    <property type="match status" value="1"/>
</dbReference>
<dbReference type="InterPro" id="IPR012990">
    <property type="entry name" value="Beta-sandwich_Sec23_24"/>
</dbReference>
<dbReference type="SUPFAM" id="SSF82754">
    <property type="entry name" value="C-terminal, gelsolin-like domain of Sec23/24"/>
    <property type="match status" value="1"/>
</dbReference>
<dbReference type="InterPro" id="IPR007123">
    <property type="entry name" value="Gelsolin-like_dom"/>
</dbReference>
<dbReference type="PANTHER" id="PTHR11141:SF0">
    <property type="entry name" value="PROTEIN TRANSPORT PROTEIN SEC23"/>
    <property type="match status" value="1"/>
</dbReference>
<evidence type="ECO:0000259" key="19">
    <source>
        <dbReference type="Pfam" id="PF08033"/>
    </source>
</evidence>
<dbReference type="Pfam" id="PF00626">
    <property type="entry name" value="Gelsolin"/>
    <property type="match status" value="1"/>
</dbReference>
<comment type="subcellular location">
    <subcellularLocation>
        <location evidence="14">Cytoplasmic vesicle</location>
        <location evidence="14">COPII-coated vesicle membrane</location>
        <topology evidence="14">Peripheral membrane protein</topology>
        <orientation evidence="14">Cytoplasmic side</orientation>
    </subcellularLocation>
    <subcellularLocation>
        <location evidence="14">Endoplasmic reticulum membrane</location>
        <topology evidence="14">Peripheral membrane protein</topology>
        <orientation evidence="14">Cytoplasmic side</orientation>
    </subcellularLocation>
    <subcellularLocation>
        <location evidence="1">Golgi apparatus membrane</location>
        <topology evidence="1">Peripheral membrane protein</topology>
        <orientation evidence="1">Cytoplasmic side</orientation>
    </subcellularLocation>
</comment>
<dbReference type="GO" id="GO:0005789">
    <property type="term" value="C:endoplasmic reticulum membrane"/>
    <property type="evidence" value="ECO:0007669"/>
    <property type="project" value="UniProtKB-SubCell"/>
</dbReference>
<feature type="domain" description="Zinc finger Sec23/Sec24-type" evidence="16">
    <location>
        <begin position="25"/>
        <end position="63"/>
    </location>
</feature>
<dbReference type="GO" id="GO:0006886">
    <property type="term" value="P:intracellular protein transport"/>
    <property type="evidence" value="ECO:0007669"/>
    <property type="project" value="InterPro"/>
</dbReference>
<dbReference type="GO" id="GO:0008270">
    <property type="term" value="F:zinc ion binding"/>
    <property type="evidence" value="ECO:0007669"/>
    <property type="project" value="InterPro"/>
</dbReference>
<evidence type="ECO:0000259" key="18">
    <source>
        <dbReference type="Pfam" id="PF04815"/>
    </source>
</evidence>
<dbReference type="InterPro" id="IPR006896">
    <property type="entry name" value="Sec23/24_trunk_dom"/>
</dbReference>
<dbReference type="FunFam" id="3.40.50.410:FF:000043">
    <property type="entry name" value="Protein transport protein SEC23"/>
    <property type="match status" value="1"/>
</dbReference>
<dbReference type="GO" id="GO:0005096">
    <property type="term" value="F:GTPase activator activity"/>
    <property type="evidence" value="ECO:0007669"/>
    <property type="project" value="TreeGrafter"/>
</dbReference>
<evidence type="ECO:0000259" key="17">
    <source>
        <dbReference type="Pfam" id="PF04811"/>
    </source>
</evidence>
<dbReference type="Gene3D" id="3.40.20.10">
    <property type="entry name" value="Severin"/>
    <property type="match status" value="1"/>
</dbReference>
<evidence type="ECO:0000256" key="2">
    <source>
        <dbReference type="ARBA" id="ARBA00009210"/>
    </source>
</evidence>
<keyword evidence="10" id="KW-0333">Golgi apparatus</keyword>
<evidence type="ECO:0000256" key="4">
    <source>
        <dbReference type="ARBA" id="ARBA00022448"/>
    </source>
</evidence>
<organism evidence="20">
    <name type="scientific">Arcella intermedia</name>
    <dbReference type="NCBI Taxonomy" id="1963864"/>
    <lineage>
        <taxon>Eukaryota</taxon>
        <taxon>Amoebozoa</taxon>
        <taxon>Tubulinea</taxon>
        <taxon>Elardia</taxon>
        <taxon>Arcellinida</taxon>
        <taxon>Sphaerothecina</taxon>
        <taxon>Arcellidae</taxon>
        <taxon>Arcella</taxon>
    </lineage>
</organism>
<keyword evidence="8 14" id="KW-0931">ER-Golgi transport</keyword>
<evidence type="ECO:0000256" key="13">
    <source>
        <dbReference type="ARBA" id="ARBA00025471"/>
    </source>
</evidence>
<keyword evidence="7 14" id="KW-0862">Zinc</keyword>
<feature type="domain" description="Gelsolin-like" evidence="15">
    <location>
        <begin position="591"/>
        <end position="679"/>
    </location>
</feature>
<evidence type="ECO:0000259" key="16">
    <source>
        <dbReference type="Pfam" id="PF04810"/>
    </source>
</evidence>
<evidence type="ECO:0000256" key="7">
    <source>
        <dbReference type="ARBA" id="ARBA00022833"/>
    </source>
</evidence>
<dbReference type="Pfam" id="PF04815">
    <property type="entry name" value="Sec23_helical"/>
    <property type="match status" value="1"/>
</dbReference>
<dbReference type="SUPFAM" id="SSF81811">
    <property type="entry name" value="Helical domain of Sec23/24"/>
    <property type="match status" value="1"/>
</dbReference>
<feature type="domain" description="Sec23/Sec24 helical" evidence="18">
    <location>
        <begin position="479"/>
        <end position="576"/>
    </location>
</feature>
<dbReference type="GO" id="GO:0000139">
    <property type="term" value="C:Golgi membrane"/>
    <property type="evidence" value="ECO:0007669"/>
    <property type="project" value="UniProtKB-SubCell"/>
</dbReference>
<keyword evidence="6 14" id="KW-0256">Endoplasmic reticulum</keyword>
<dbReference type="Pfam" id="PF08033">
    <property type="entry name" value="Sec23_BS"/>
    <property type="match status" value="1"/>
</dbReference>
<comment type="similarity">
    <text evidence="2 14">Belongs to the SEC23/SEC24 family. SEC23 subfamily.</text>
</comment>
<dbReference type="InterPro" id="IPR036174">
    <property type="entry name" value="Znf_Sec23_Sec24_sf"/>
</dbReference>
<dbReference type="InterPro" id="IPR037364">
    <property type="entry name" value="Sec23"/>
</dbReference>
<reference evidence="20" key="1">
    <citation type="journal article" date="2020" name="J. Eukaryot. Microbiol.">
        <title>De novo Sequencing, Assembly and Annotation of the Transcriptome for the Free-Living Testate Amoeba Arcella intermedia.</title>
        <authorList>
            <person name="Ribeiro G.M."/>
            <person name="Porfirio-Sousa A.L."/>
            <person name="Maurer-Alcala X.X."/>
            <person name="Katz L.A."/>
            <person name="Lahr D.J.G."/>
        </authorList>
    </citation>
    <scope>NUCLEOTIDE SEQUENCE</scope>
</reference>
<evidence type="ECO:0000256" key="1">
    <source>
        <dbReference type="ARBA" id="ARBA00004255"/>
    </source>
</evidence>
<dbReference type="EMBL" id="GIBP01000794">
    <property type="protein sequence ID" value="NDV29763.1"/>
    <property type="molecule type" value="Transcribed_RNA"/>
</dbReference>
<accession>A0A6B2KYB8</accession>
<evidence type="ECO:0000256" key="14">
    <source>
        <dbReference type="RuleBase" id="RU365030"/>
    </source>
</evidence>
<keyword evidence="14" id="KW-0963">Cytoplasm</keyword>
<evidence type="ECO:0000256" key="5">
    <source>
        <dbReference type="ARBA" id="ARBA00022723"/>
    </source>
</evidence>
<sequence length="721" mass="79914">MIAPLSCLYTPLKNVQSLKLLSYDPLSCNSCGAYLNPYCQVELNTFSWTCPFCYMKNRLPQQYHGMTSTNIPVELSSDSTTIEYSLSSTPVSYAPAFIFVVDISLPETELNAIKASLLQVFGQILEPANVGLITYGQNVNVYELGFSYCPKMHVFDGKNELTPDYVQKVLGLGKPGTSGKVQANPVNKFVVPFAEADFTITSIVEDLSPDPRPMKSEQRKLRATGVAVQVAIQILEYTFAKSGARVVVFGGGPATLGPGKVVSEDLKEGIRSHTELNQEKAPHVWKATKFYSALAEQAANNGHAVDIFSCSLDQTGILEMKELPKQTGGIIVTAESFNHAQFKKAILKLFEKDEKGWIKMGFNSRTEVKTSKEIGINGAIGHLTSAYNKHAAFAEPDIGIGRTCEWKTAVIDPSTSYTFFFDVVSDHKSAPTSSPAYGLMQFKTRYTHPSGKRVLRVTTIAHNWLPAGATPTDLIAGFDQEACAAITARLAIHKNETEDEDIIKWLDRHLIKFCKRYGTYQRDNPASFQLHPNISLYPQFLFHLRRCCLVNVFGSSPDETVFYRHYLSKEPTGNILTMIQPALDSYSLSNSEPVPVLLSATSLLPDVLLVLDTFFHVVVWTGSTIASWRNAKYHEQEEYFNLKQLLEVPVADAEQLLQARFPTPLFVVCDQNTSQARFLLAVVDPGQTSSLGKTVGEAVNTEDASLQRFMEHLKKFSVQAD</sequence>
<evidence type="ECO:0000256" key="9">
    <source>
        <dbReference type="ARBA" id="ARBA00022927"/>
    </source>
</evidence>
<dbReference type="InterPro" id="IPR036465">
    <property type="entry name" value="vWFA_dom_sf"/>
</dbReference>
<dbReference type="Pfam" id="PF04810">
    <property type="entry name" value="zf-Sec23_Sec24"/>
    <property type="match status" value="1"/>
</dbReference>
<dbReference type="Gene3D" id="1.20.120.730">
    <property type="entry name" value="Sec23/Sec24 helical domain"/>
    <property type="match status" value="1"/>
</dbReference>
<dbReference type="AlphaFoldDB" id="A0A6B2KYB8"/>
<dbReference type="Gene3D" id="2.30.30.380">
    <property type="entry name" value="Zn-finger domain of Sec23/24"/>
    <property type="match status" value="1"/>
</dbReference>
<keyword evidence="5 14" id="KW-0479">Metal-binding</keyword>
<dbReference type="SUPFAM" id="SSF53300">
    <property type="entry name" value="vWA-like"/>
    <property type="match status" value="1"/>
</dbReference>
<evidence type="ECO:0000313" key="20">
    <source>
        <dbReference type="EMBL" id="NDV29763.1"/>
    </source>
</evidence>
<dbReference type="FunFam" id="2.30.30.380:FF:000001">
    <property type="entry name" value="Protein transport protein SEC23"/>
    <property type="match status" value="1"/>
</dbReference>
<proteinExistence type="inferred from homology"/>
<dbReference type="SUPFAM" id="SSF81995">
    <property type="entry name" value="beta-sandwich domain of Sec23/24"/>
    <property type="match status" value="1"/>
</dbReference>
<evidence type="ECO:0000259" key="15">
    <source>
        <dbReference type="Pfam" id="PF00626"/>
    </source>
</evidence>
<dbReference type="FunFam" id="3.40.20.10:FF:000041">
    <property type="entry name" value="Protein transport protein SEC23"/>
    <property type="match status" value="1"/>
</dbReference>
<dbReference type="InterPro" id="IPR036175">
    <property type="entry name" value="Sec23/24_helical_dom_sf"/>
</dbReference>
<dbReference type="Gene3D" id="3.40.50.410">
    <property type="entry name" value="von Willebrand factor, type A domain"/>
    <property type="match status" value="1"/>
</dbReference>
<keyword evidence="12 14" id="KW-0968">Cytoplasmic vesicle</keyword>
<dbReference type="InterPro" id="IPR029006">
    <property type="entry name" value="ADF-H/Gelsolin-like_dom_sf"/>
</dbReference>
<dbReference type="Pfam" id="PF04811">
    <property type="entry name" value="Sec23_trunk"/>
    <property type="match status" value="1"/>
</dbReference>
<keyword evidence="11 14" id="KW-0472">Membrane</keyword>
<dbReference type="GO" id="GO:0090110">
    <property type="term" value="P:COPII-coated vesicle cargo loading"/>
    <property type="evidence" value="ECO:0007669"/>
    <property type="project" value="TreeGrafter"/>
</dbReference>
<dbReference type="InterPro" id="IPR036180">
    <property type="entry name" value="Gelsolin-like_dom_sf"/>
</dbReference>
<feature type="domain" description="Sec23/Sec24 trunk" evidence="17">
    <location>
        <begin position="94"/>
        <end position="347"/>
    </location>
</feature>
<evidence type="ECO:0000256" key="12">
    <source>
        <dbReference type="ARBA" id="ARBA00023329"/>
    </source>
</evidence>